<dbReference type="WBParaSite" id="HPLM_0001661301-mRNA-1">
    <property type="protein sequence ID" value="HPLM_0001661301-mRNA-1"/>
    <property type="gene ID" value="HPLM_0001661301"/>
</dbReference>
<feature type="domain" description="KIF21A/B second helical" evidence="4">
    <location>
        <begin position="1"/>
        <end position="76"/>
    </location>
</feature>
<accession>A0A0N4WXQ5</accession>
<dbReference type="AlphaFoldDB" id="A0A0N4WXQ5"/>
<dbReference type="GO" id="GO:0005874">
    <property type="term" value="C:microtubule"/>
    <property type="evidence" value="ECO:0007669"/>
    <property type="project" value="UniProtKB-KW"/>
</dbReference>
<evidence type="ECO:0000313" key="6">
    <source>
        <dbReference type="Proteomes" id="UP000268014"/>
    </source>
</evidence>
<name>A0A0N4WXQ5_HAEPC</name>
<protein>
    <recommendedName>
        <fullName evidence="4">KIF21A/B second helical domain-containing protein</fullName>
    </recommendedName>
</protein>
<dbReference type="Proteomes" id="UP000268014">
    <property type="component" value="Unassembled WGS sequence"/>
</dbReference>
<evidence type="ECO:0000259" key="4">
    <source>
        <dbReference type="Pfam" id="PF23203"/>
    </source>
</evidence>
<evidence type="ECO:0000256" key="1">
    <source>
        <dbReference type="ARBA" id="ARBA00022490"/>
    </source>
</evidence>
<dbReference type="InterPro" id="IPR056532">
    <property type="entry name" value="KIF21A/B_hel_2"/>
</dbReference>
<evidence type="ECO:0000313" key="7">
    <source>
        <dbReference type="WBParaSite" id="HPLM_0001661301-mRNA-1"/>
    </source>
</evidence>
<gene>
    <name evidence="5" type="ORF">HPLM_LOCUS16605</name>
</gene>
<reference evidence="7" key="1">
    <citation type="submission" date="2017-02" db="UniProtKB">
        <authorList>
            <consortium name="WormBaseParasite"/>
        </authorList>
    </citation>
    <scope>IDENTIFICATION</scope>
</reference>
<evidence type="ECO:0000313" key="5">
    <source>
        <dbReference type="EMBL" id="VDO60809.1"/>
    </source>
</evidence>
<dbReference type="Pfam" id="PF23203">
    <property type="entry name" value="KIF21A"/>
    <property type="match status" value="1"/>
</dbReference>
<organism evidence="7">
    <name type="scientific">Haemonchus placei</name>
    <name type="common">Barber's pole worm</name>
    <dbReference type="NCBI Taxonomy" id="6290"/>
    <lineage>
        <taxon>Eukaryota</taxon>
        <taxon>Metazoa</taxon>
        <taxon>Ecdysozoa</taxon>
        <taxon>Nematoda</taxon>
        <taxon>Chromadorea</taxon>
        <taxon>Rhabditida</taxon>
        <taxon>Rhabditina</taxon>
        <taxon>Rhabditomorpha</taxon>
        <taxon>Strongyloidea</taxon>
        <taxon>Trichostrongylidae</taxon>
        <taxon>Haemonchus</taxon>
    </lineage>
</organism>
<keyword evidence="2" id="KW-0493">Microtubule</keyword>
<proteinExistence type="predicted"/>
<evidence type="ECO:0000256" key="2">
    <source>
        <dbReference type="ARBA" id="ARBA00022701"/>
    </source>
</evidence>
<keyword evidence="6" id="KW-1185">Reference proteome</keyword>
<sequence length="95" mass="11012">MEEELGRLLEERTRLNEEIKNLEHRFISLADVSEREAVADQIDGCQQKIRYVMDQITETQTAITDMDGGKMGIDFALTSSIRFLGKCFPERSRTW</sequence>
<keyword evidence="1" id="KW-0963">Cytoplasm</keyword>
<keyword evidence="3" id="KW-0175">Coiled coil</keyword>
<dbReference type="OrthoDB" id="3176171at2759"/>
<reference evidence="5 6" key="2">
    <citation type="submission" date="2018-11" db="EMBL/GenBank/DDBJ databases">
        <authorList>
            <consortium name="Pathogen Informatics"/>
        </authorList>
    </citation>
    <scope>NUCLEOTIDE SEQUENCE [LARGE SCALE GENOMIC DNA]</scope>
    <source>
        <strain evidence="5 6">MHpl1</strain>
    </source>
</reference>
<evidence type="ECO:0000256" key="3">
    <source>
        <dbReference type="ARBA" id="ARBA00023054"/>
    </source>
</evidence>
<dbReference type="EMBL" id="UZAF01019499">
    <property type="protein sequence ID" value="VDO60809.1"/>
    <property type="molecule type" value="Genomic_DNA"/>
</dbReference>